<feature type="region of interest" description="Disordered" evidence="1">
    <location>
        <begin position="706"/>
        <end position="744"/>
    </location>
</feature>
<dbReference type="SMART" id="SM00743">
    <property type="entry name" value="Agenet"/>
    <property type="match status" value="2"/>
</dbReference>
<keyword evidence="4" id="KW-1185">Reference proteome</keyword>
<dbReference type="InterPro" id="IPR014002">
    <property type="entry name" value="Agenet_dom_plant"/>
</dbReference>
<feature type="region of interest" description="Disordered" evidence="1">
    <location>
        <begin position="2288"/>
        <end position="2422"/>
    </location>
</feature>
<comment type="caution">
    <text evidence="3">The sequence shown here is derived from an EMBL/GenBank/DDBJ whole genome shotgun (WGS) entry which is preliminary data.</text>
</comment>
<organism evidence="3 4">
    <name type="scientific">Thalictrum thalictroides</name>
    <name type="common">Rue-anemone</name>
    <name type="synonym">Anemone thalictroides</name>
    <dbReference type="NCBI Taxonomy" id="46969"/>
    <lineage>
        <taxon>Eukaryota</taxon>
        <taxon>Viridiplantae</taxon>
        <taxon>Streptophyta</taxon>
        <taxon>Embryophyta</taxon>
        <taxon>Tracheophyta</taxon>
        <taxon>Spermatophyta</taxon>
        <taxon>Magnoliopsida</taxon>
        <taxon>Ranunculales</taxon>
        <taxon>Ranunculaceae</taxon>
        <taxon>Thalictroideae</taxon>
        <taxon>Thalictrum</taxon>
    </lineage>
</organism>
<dbReference type="Proteomes" id="UP000554482">
    <property type="component" value="Unassembled WGS sequence"/>
</dbReference>
<evidence type="ECO:0000313" key="3">
    <source>
        <dbReference type="EMBL" id="KAF5184515.1"/>
    </source>
</evidence>
<feature type="compositionally biased region" description="Polar residues" evidence="1">
    <location>
        <begin position="770"/>
        <end position="783"/>
    </location>
</feature>
<evidence type="ECO:0000256" key="1">
    <source>
        <dbReference type="SAM" id="MobiDB-lite"/>
    </source>
</evidence>
<feature type="compositionally biased region" description="Basic and acidic residues" evidence="1">
    <location>
        <begin position="447"/>
        <end position="479"/>
    </location>
</feature>
<dbReference type="EMBL" id="JABWDY010031993">
    <property type="protein sequence ID" value="KAF5184515.1"/>
    <property type="molecule type" value="Genomic_DNA"/>
</dbReference>
<proteinExistence type="predicted"/>
<dbReference type="OrthoDB" id="433924at2759"/>
<feature type="region of interest" description="Disordered" evidence="1">
    <location>
        <begin position="1122"/>
        <end position="1173"/>
    </location>
</feature>
<feature type="region of interest" description="Disordered" evidence="1">
    <location>
        <begin position="623"/>
        <end position="644"/>
    </location>
</feature>
<feature type="domain" description="Agenet" evidence="2">
    <location>
        <begin position="1993"/>
        <end position="2057"/>
    </location>
</feature>
<feature type="region of interest" description="Disordered" evidence="1">
    <location>
        <begin position="191"/>
        <end position="235"/>
    </location>
</feature>
<feature type="compositionally biased region" description="Polar residues" evidence="1">
    <location>
        <begin position="985"/>
        <end position="1007"/>
    </location>
</feature>
<feature type="region of interest" description="Disordered" evidence="1">
    <location>
        <begin position="981"/>
        <end position="1016"/>
    </location>
</feature>
<feature type="region of interest" description="Disordered" evidence="1">
    <location>
        <begin position="1481"/>
        <end position="1502"/>
    </location>
</feature>
<feature type="compositionally biased region" description="Basic and acidic residues" evidence="1">
    <location>
        <begin position="2350"/>
        <end position="2360"/>
    </location>
</feature>
<feature type="region of interest" description="Disordered" evidence="1">
    <location>
        <begin position="445"/>
        <end position="479"/>
    </location>
</feature>
<dbReference type="InterPro" id="IPR055274">
    <property type="entry name" value="SWO1"/>
</dbReference>
<dbReference type="Pfam" id="PF05641">
    <property type="entry name" value="Agenet"/>
    <property type="match status" value="1"/>
</dbReference>
<feature type="compositionally biased region" description="Basic and acidic residues" evidence="1">
    <location>
        <begin position="2303"/>
        <end position="2312"/>
    </location>
</feature>
<feature type="region of interest" description="Disordered" evidence="1">
    <location>
        <begin position="398"/>
        <end position="418"/>
    </location>
</feature>
<feature type="domain" description="Agenet" evidence="2">
    <location>
        <begin position="2084"/>
        <end position="2141"/>
    </location>
</feature>
<evidence type="ECO:0000259" key="2">
    <source>
        <dbReference type="SMART" id="SM00743"/>
    </source>
</evidence>
<feature type="region of interest" description="Disordered" evidence="1">
    <location>
        <begin position="2152"/>
        <end position="2182"/>
    </location>
</feature>
<dbReference type="InterPro" id="IPR008395">
    <property type="entry name" value="Agenet-like_dom"/>
</dbReference>
<feature type="compositionally biased region" description="Acidic residues" evidence="1">
    <location>
        <begin position="712"/>
        <end position="722"/>
    </location>
</feature>
<accession>A0A7J6VJY5</accession>
<feature type="compositionally biased region" description="Polar residues" evidence="1">
    <location>
        <begin position="221"/>
        <end position="232"/>
    </location>
</feature>
<feature type="compositionally biased region" description="Polar residues" evidence="1">
    <location>
        <begin position="1146"/>
        <end position="1157"/>
    </location>
</feature>
<sequence>MDYEDNDFQSQSFQLAVEENIKFSPGSHSYSLPKFDLDYNLQTHLRFDSLVESEVLLGIRSQEENQWIEDFSRESSGLEFSSGAAESCSISRRNNVWSEVTSSESVDLLLKSVGQDDMIMGQAKIEESDACDGLTSLTNQMEPNSNKEGLSLSETGNATCVGSIPALDVPIEQYPLLGKDVVDQQSQIDSTYQLEEGENVDDKPEGSKSVGDSSAPECVQVRTSPASVQRSVSAGELNSDVLQGDEGLEQDNADIVGDHQVLSKVMDVQTFERHTNNTDANNVGNISSLVQQVDSTLQATEVRSHAISTTDNVEISDYEDIISSKDTDLVDQFIGSSQEASFFIAGENISVGQSTDFSGGATGIHSVPIVNLTDQTLQGRCNVDPVVKQGLLSENVSPQLDGGLSLSNTEESPKKDQTVCEGHCNENADDQIHSSSFVREICSSTDVTHESQIPEDRKDRDDDSGVHSAEDRHTSSLVESHPRFDQHLIKDAPCGVWLSRPHVCAVEKENEGLPSCSESTEVVLETATVGSDNIVDGIQNLIQGTSVTKDEAYQQEDLSSSSHENSCSLAVREEEIVTRSSIVPSNLDAKEDLSSSSHENSCSLVVREEEIVTRSSIVPSNLDAKERSQVSTERFPSSEPEHGEVCDTAKEMPPEIVGQSSSPTGISGKMCQNEHGSDIADIDVQQQCSEWLEESLVIQDVALKDDGPAEVPSEDNIEEVPIEYEGTRSSNEEPQRHPTPSLRESYHDISLRNLEDNEASETNSGFRTALESTESGVMSSPARTHTLPPSLGDSTCDTYLENLEAEASKNDNSLQSPVTSLQEVSLNGGESIVGSVAVSESDAEGHVLEAESSSLSFTEPNCGSPTTISCSVASQSEKEQLEGGMVSLDLIDSGALEQETNKIIHSVADSRDCDAFEDDRSFTFKVSSLEEQSEKETVSGWKPFPNVQSYKTSQAVGSSCLSPFGSCGIDSKMLEDSGNPRIAVETNTPDSSKCTSEGKTWPSSGQTTEKETAEGKPQNNVVLDVVKEHQNELRRSSDANAAVPCSIDPGNSFDVPVPDPKGIIASEVSRRFSFGANSMENLSENGTCHRWKPVYSVQPYEFPQTAAVSSPATAFVKQIDASELQKSSRESRPRASGAKNVRRSYKSNSVDKTQSLSGKAADKEKAKGGKTLIEPISKKHTKVGCNNSISASPTSPVTKTQVLRRGEVQSLGFTESSSTKSCVVTTVQTSNLPDLNSSVSSYSLFQQPFTAFQQVQLRAQIFVYGSIIQGTAPDEACMEAAFGESDGGRSAWENVWRVTVERFHNQKSPRSNAKTPLHQHNDSRSTETMNQTVHRSEALCTPNTPFSSPTWSVPSTCHDGMRSMTMPKGPLGDSSKTFIPLLPYQSPHTRHYVGNTSPWPTPVPSPGTWVVTPQSAALASVHHPTLPISETVRVTSVRESVPQSFGMQHAPPNSFIHMGSPLSGSASRPLVMDAKRTTISPAKHPNVESKPRKRRRNVVSEVQGQISPLVQPWRDLVSVSAQLPISSASTTTTSALNVASGGLMSGNFPGQISSLVQSQQDPISVSAQSPRSVAPTTTTSALNVASGGLMSGILPGQISSLVQSRKDPISVSAQSPRSVAPITTTSTVTVASGSLISGSSLVPSTHRQMVDGGPTEQTVLFSEEMSGKIELAKQEAEDAAGLAATAVRHCQNIWTQLAVQKNSGAVSEIEAKLGSSAVAIAAAASVAKAAAAVAKVASDAALQAKLMADEALHTSKSVTLTPETSFHEDVHNFGRVTPSSILKGRDKISNADSVLGVVREAARKRVEAASAAAKRAENLGALLKAAEMTAEAVSQAGTIIAMGEPLPFTLTELVDAGPEGYWKVQQKSLQFVNPNNLHMEETYKEGSGGSVEQHNEKLLDKNGSNQIVDQGKVRSCEELSRDTAENKIMLVNDVLWGSVSSSGKGLEEQKGCEQYDLSKTIVVIPEFQVAAENVSLGIPNDECRGHLRTSNDDKIEEGSLVEVRSEEEGREMVWFLAKVLSLNDGKASVSYTENAHNEGSSQSTEWVPLYEKGDTAPRIRIPHPLSVIKHEGTKKRSRAARGDYAWSVGDKVDAWIRNGWWESIITEKNKDETYLTIKFSAQRETSVVRAWNLRPSLIWEDGKWIEWCRPMEHESDTPQRKPPKKSRLGSETDPAVEARGKDKMTKLPVIEELEKPEPPKSLMLSAKEQIFNVGKKTTEEKRSDALGTKRTGLQKEGSRVVFGIPKPGKKRKFMDVSRHYVSDKANKLREGSDSAKLSKFLIPQESASRGWKNTSKGGFKGKRITEPNKEAEGQELLVNIASNSISHKRNSPDVAADLQSKGRAAPVGDKSVKNNEKRDGQSFMGNVMPNAAEPRRSVRRIQPTSRLLEGLQSSLIASKIPSASHDKGTKTQQKSLRGRTHG</sequence>
<reference evidence="3 4" key="1">
    <citation type="submission" date="2020-06" db="EMBL/GenBank/DDBJ databases">
        <title>Transcriptomic and genomic resources for Thalictrum thalictroides and T. hernandezii: Facilitating candidate gene discovery in an emerging model plant lineage.</title>
        <authorList>
            <person name="Arias T."/>
            <person name="Riano-Pachon D.M."/>
            <person name="Di Stilio V.S."/>
        </authorList>
    </citation>
    <scope>NUCLEOTIDE SEQUENCE [LARGE SCALE GENOMIC DNA]</scope>
    <source>
        <strain evidence="4">cv. WT478/WT964</strain>
        <tissue evidence="3">Leaves</tissue>
    </source>
</reference>
<feature type="region of interest" description="Disordered" evidence="1">
    <location>
        <begin position="1303"/>
        <end position="1334"/>
    </location>
</feature>
<gene>
    <name evidence="3" type="ORF">FRX31_025897</name>
</gene>
<protein>
    <recommendedName>
        <fullName evidence="2">Agenet domain-containing protein</fullName>
    </recommendedName>
</protein>
<dbReference type="PANTHER" id="PTHR48429">
    <property type="entry name" value="AGENET DOMAIN-CONTAINING PROTEIN"/>
    <property type="match status" value="1"/>
</dbReference>
<dbReference type="PANTHER" id="PTHR48429:SF1">
    <property type="entry name" value="AGENET DOMAIN-CONTAINING PROTEIN"/>
    <property type="match status" value="1"/>
</dbReference>
<feature type="region of interest" description="Disordered" evidence="1">
    <location>
        <begin position="770"/>
        <end position="792"/>
    </location>
</feature>
<evidence type="ECO:0000313" key="4">
    <source>
        <dbReference type="Proteomes" id="UP000554482"/>
    </source>
</evidence>
<name>A0A7J6VJY5_THATH</name>